<reference evidence="2" key="1">
    <citation type="submission" date="2022-11" db="UniProtKB">
        <authorList>
            <consortium name="WormBaseParasite"/>
        </authorList>
    </citation>
    <scope>IDENTIFICATION</scope>
</reference>
<dbReference type="AlphaFoldDB" id="A0A915CPV2"/>
<dbReference type="Gene3D" id="3.75.10.10">
    <property type="entry name" value="L-arginine/glycine Amidinotransferase, Chain A"/>
    <property type="match status" value="1"/>
</dbReference>
<dbReference type="Proteomes" id="UP000887574">
    <property type="component" value="Unplaced"/>
</dbReference>
<organism evidence="1 2">
    <name type="scientific">Ditylenchus dipsaci</name>
    <dbReference type="NCBI Taxonomy" id="166011"/>
    <lineage>
        <taxon>Eukaryota</taxon>
        <taxon>Metazoa</taxon>
        <taxon>Ecdysozoa</taxon>
        <taxon>Nematoda</taxon>
        <taxon>Chromadorea</taxon>
        <taxon>Rhabditida</taxon>
        <taxon>Tylenchina</taxon>
        <taxon>Tylenchomorpha</taxon>
        <taxon>Sphaerularioidea</taxon>
        <taxon>Anguinidae</taxon>
        <taxon>Anguininae</taxon>
        <taxon>Ditylenchus</taxon>
    </lineage>
</organism>
<name>A0A915CPV2_9BILA</name>
<dbReference type="Pfam" id="PF19420">
    <property type="entry name" value="DDAH_eukar"/>
    <property type="match status" value="1"/>
</dbReference>
<evidence type="ECO:0000313" key="2">
    <source>
        <dbReference type="WBParaSite" id="jg1127"/>
    </source>
</evidence>
<dbReference type="SUPFAM" id="SSF55909">
    <property type="entry name" value="Pentein"/>
    <property type="match status" value="1"/>
</dbReference>
<keyword evidence="1" id="KW-1185">Reference proteome</keyword>
<protein>
    <submittedName>
        <fullName evidence="2">Amidinotransferase</fullName>
    </submittedName>
</protein>
<dbReference type="WBParaSite" id="jg1127">
    <property type="protein sequence ID" value="jg1127"/>
    <property type="gene ID" value="jg1127"/>
</dbReference>
<proteinExistence type="predicted"/>
<evidence type="ECO:0000313" key="1">
    <source>
        <dbReference type="Proteomes" id="UP000887574"/>
    </source>
</evidence>
<accession>A0A915CPV2</accession>
<sequence>MAKPLARILMCRPTFFQVKYSINPWMDPCTAVDNTKAMKQWETLRQSIVQAGGQVVVMEPTGADLYPDLVFTANAAVERTTFTRGGFKNMVTPHAKIWRSLSKVLEMLFGWAKTRNKLFCGIGPRTDVRALKNVAEKLKDVELPFKAYGLRLIDPRFYHIDTCFCPLTDDLALYYPHAFDPISRHNLANELELVPVDEQDACRFACNAVVVGKTVIMHQGSENTAKMLEKIGFKTHFLDMSEFIKSGGSAKCCTLRL</sequence>